<evidence type="ECO:0000313" key="7">
    <source>
        <dbReference type="EMBL" id="KIX13178.1"/>
    </source>
</evidence>
<protein>
    <submittedName>
        <fullName evidence="7">Peptidase M20</fullName>
    </submittedName>
</protein>
<dbReference type="InterPro" id="IPR050072">
    <property type="entry name" value="Peptidase_M20A"/>
</dbReference>
<feature type="active site" evidence="5">
    <location>
        <position position="71"/>
    </location>
</feature>
<dbReference type="Gene3D" id="3.40.630.10">
    <property type="entry name" value="Zn peptidases"/>
    <property type="match status" value="1"/>
</dbReference>
<feature type="domain" description="Peptidase M20 dimerisation" evidence="6">
    <location>
        <begin position="166"/>
        <end position="263"/>
    </location>
</feature>
<dbReference type="Proteomes" id="UP000032233">
    <property type="component" value="Unassembled WGS sequence"/>
</dbReference>
<dbReference type="InterPro" id="IPR001261">
    <property type="entry name" value="ArgE/DapE_CS"/>
</dbReference>
<dbReference type="PIRSF" id="PIRSF037238">
    <property type="entry name" value="Carboxypeptidase_G2"/>
    <property type="match status" value="1"/>
</dbReference>
<dbReference type="InParanoid" id="A0A0D2HRH6"/>
<dbReference type="InterPro" id="IPR011650">
    <property type="entry name" value="Peptidase_M20_dimer"/>
</dbReference>
<dbReference type="EMBL" id="AZAC01000017">
    <property type="protein sequence ID" value="KIX13178.1"/>
    <property type="molecule type" value="Genomic_DNA"/>
</dbReference>
<dbReference type="PATRIC" id="fig|1429043.3.peg.3102"/>
<dbReference type="InterPro" id="IPR002933">
    <property type="entry name" value="Peptidase_M20"/>
</dbReference>
<keyword evidence="3" id="KW-0378">Hydrolase</keyword>
<comment type="caution">
    <text evidence="7">The sequence shown here is derived from an EMBL/GenBank/DDBJ whole genome shotgun (WGS) entry which is preliminary data.</text>
</comment>
<dbReference type="SUPFAM" id="SSF55031">
    <property type="entry name" value="Bacterial exopeptidase dimerisation domain"/>
    <property type="match status" value="1"/>
</dbReference>
<dbReference type="Gene3D" id="3.30.70.360">
    <property type="match status" value="1"/>
</dbReference>
<keyword evidence="8" id="KW-1185">Reference proteome</keyword>
<reference evidence="7 8" key="1">
    <citation type="submission" date="2013-11" db="EMBL/GenBank/DDBJ databases">
        <title>Metagenomic analysis of a methanogenic consortium involved in long chain n-alkane degradation.</title>
        <authorList>
            <person name="Davidova I.A."/>
            <person name="Callaghan A.V."/>
            <person name="Wawrik B."/>
            <person name="Pruitt S."/>
            <person name="Marks C."/>
            <person name="Duncan K.E."/>
            <person name="Suflita J.M."/>
        </authorList>
    </citation>
    <scope>NUCLEOTIDE SEQUENCE [LARGE SCALE GENOMIC DNA]</scope>
    <source>
        <strain evidence="7 8">SPR</strain>
    </source>
</reference>
<keyword evidence="4" id="KW-0862">Zinc</keyword>
<organism evidence="7 8">
    <name type="scientific">Dethiosulfatarculus sandiegensis</name>
    <dbReference type="NCBI Taxonomy" id="1429043"/>
    <lineage>
        <taxon>Bacteria</taxon>
        <taxon>Pseudomonadati</taxon>
        <taxon>Thermodesulfobacteriota</taxon>
        <taxon>Desulfarculia</taxon>
        <taxon>Desulfarculales</taxon>
        <taxon>Desulfarculaceae</taxon>
        <taxon>Dethiosulfatarculus</taxon>
    </lineage>
</organism>
<dbReference type="InterPro" id="IPR036264">
    <property type="entry name" value="Bact_exopeptidase_dim_dom"/>
</dbReference>
<gene>
    <name evidence="7" type="ORF">X474_14630</name>
</gene>
<keyword evidence="2" id="KW-0479">Metal-binding</keyword>
<evidence type="ECO:0000256" key="2">
    <source>
        <dbReference type="ARBA" id="ARBA00022723"/>
    </source>
</evidence>
<accession>A0A0D2HRH6</accession>
<dbReference type="GO" id="GO:0016787">
    <property type="term" value="F:hydrolase activity"/>
    <property type="evidence" value="ECO:0007669"/>
    <property type="project" value="UniProtKB-KW"/>
</dbReference>
<dbReference type="CDD" id="cd03885">
    <property type="entry name" value="M20_CPDG2"/>
    <property type="match status" value="1"/>
</dbReference>
<evidence type="ECO:0000259" key="6">
    <source>
        <dbReference type="Pfam" id="PF07687"/>
    </source>
</evidence>
<dbReference type="SUPFAM" id="SSF53187">
    <property type="entry name" value="Zn-dependent exopeptidases"/>
    <property type="match status" value="1"/>
</dbReference>
<dbReference type="PANTHER" id="PTHR43808">
    <property type="entry name" value="ACETYLORNITHINE DEACETYLASE"/>
    <property type="match status" value="1"/>
</dbReference>
<name>A0A0D2HRH6_9BACT</name>
<evidence type="ECO:0000256" key="4">
    <source>
        <dbReference type="ARBA" id="ARBA00022833"/>
    </source>
</evidence>
<dbReference type="GO" id="GO:0046872">
    <property type="term" value="F:metal ion binding"/>
    <property type="evidence" value="ECO:0007669"/>
    <property type="project" value="UniProtKB-KW"/>
</dbReference>
<proteinExistence type="predicted"/>
<evidence type="ECO:0000313" key="8">
    <source>
        <dbReference type="Proteomes" id="UP000032233"/>
    </source>
</evidence>
<evidence type="ECO:0000256" key="3">
    <source>
        <dbReference type="ARBA" id="ARBA00022801"/>
    </source>
</evidence>
<dbReference type="PROSITE" id="PS00758">
    <property type="entry name" value="ARGE_DAPE_CPG2_1"/>
    <property type="match status" value="1"/>
</dbReference>
<comment type="cofactor">
    <cofactor evidence="1">
        <name>Zn(2+)</name>
        <dbReference type="ChEBI" id="CHEBI:29105"/>
    </cofactor>
</comment>
<evidence type="ECO:0000256" key="5">
    <source>
        <dbReference type="PIRSR" id="PIRSR037238-1"/>
    </source>
</evidence>
<dbReference type="AlphaFoldDB" id="A0A0D2HRH6"/>
<dbReference type="Pfam" id="PF01546">
    <property type="entry name" value="Peptidase_M20"/>
    <property type="match status" value="1"/>
</dbReference>
<dbReference type="PANTHER" id="PTHR43808:SF9">
    <property type="entry name" value="BLL0789 PROTEIN"/>
    <property type="match status" value="1"/>
</dbReference>
<dbReference type="InterPro" id="IPR017150">
    <property type="entry name" value="Pept_M20_glutamate_carboxypep"/>
</dbReference>
<evidence type="ECO:0000256" key="1">
    <source>
        <dbReference type="ARBA" id="ARBA00001947"/>
    </source>
</evidence>
<sequence length="382" mass="40768">MVSLLREMVLIQSGSHNKPGVDQVAGFISQTLAPLGLELTRHPCPAHGDILLAETPAAGDRDNILLVGHMDTVFPKGTDFNWFKQDEENCYGPGVVDMKGGLVIGIFALKLLSQRGLLADIPLRFIFNPDEEIGSPVSRGLISREAKRAALALVLECGGTKGEVVTGRKGKFGFKLEVKGQAGHAAYAEAAKPSAILELARQIIVLEGLNNRMPGLTVNVGQIEGGIGPNTIAPNAKALVDVRFSTPKELDFFHSSLKEATETGLIPGTSVQTEPTSQRPAMDQSQGNLKLYQVLAQVAALLGQELDHEFRQGVSDANLIAAQRTPVVDGLGPLGGKDHSDQEFIVTKSLAPRAALFTLSLLECSRLCQTGVFTSPLRRAAL</sequence>
<dbReference type="STRING" id="1429043.X474_14630"/>
<feature type="active site" description="Proton acceptor" evidence="5">
    <location>
        <position position="131"/>
    </location>
</feature>
<dbReference type="Pfam" id="PF07687">
    <property type="entry name" value="M20_dimer"/>
    <property type="match status" value="1"/>
</dbReference>